<keyword evidence="1" id="KW-0347">Helicase</keyword>
<keyword evidence="1" id="KW-0547">Nucleotide-binding</keyword>
<dbReference type="EMBL" id="MG676225">
    <property type="protein sequence ID" value="AVR76041.1"/>
    <property type="molecule type" value="Genomic_DNA"/>
</dbReference>
<keyword evidence="1" id="KW-0378">Hydrolase</keyword>
<dbReference type="Proteomes" id="UP000244342">
    <property type="component" value="Segment"/>
</dbReference>
<name>A0A2R4ALW7_9CAUD</name>
<proteinExistence type="predicted"/>
<sequence>MSYIDLSGNSLPQKALPVIAYKKRLSIKFPEGFNIYRQKPWYSALFKDYFKLWDSLGLYQIPVTIRNYPEHRANNEFNRLQRAYDRYREFKQPFVPPLKTYICKCGKPEIDEYGLCVNCRNSTDSSQSLLNVAAWLAKNGRIIARTEIVPESPIKKITDIVKLDWDEDTKLKAIKAILEKS</sequence>
<reference evidence="2" key="1">
    <citation type="submission" date="2017-12" db="EMBL/GenBank/DDBJ databases">
        <title>Genomic characterization of T5-related Aeromonas hydrophila phages AhSzq-1 and AhSzw-1 and proposal to be two new species.</title>
        <authorList>
            <person name="Yuan S."/>
            <person name="Chen L."/>
            <person name="Ma Y."/>
        </authorList>
    </citation>
    <scope>NUCLEOTIDE SEQUENCE [LARGE SCALE GENOMIC DNA]</scope>
</reference>
<evidence type="ECO:0000313" key="2">
    <source>
        <dbReference type="Proteomes" id="UP000244342"/>
    </source>
</evidence>
<organism evidence="1 2">
    <name type="scientific">Aeromonas phage AhSzw-1</name>
    <dbReference type="NCBI Taxonomy" id="2138299"/>
    <lineage>
        <taxon>Viruses</taxon>
        <taxon>Duplodnaviria</taxon>
        <taxon>Heunggongvirae</taxon>
        <taxon>Uroviricota</taxon>
        <taxon>Caudoviricetes</taxon>
        <taxon>Demerecviridae</taxon>
        <taxon>Shenzhenvirus</taxon>
        <taxon>Shenzhenvirus AhSzw1</taxon>
    </lineage>
</organism>
<accession>A0A2R4ALW7</accession>
<keyword evidence="2" id="KW-1185">Reference proteome</keyword>
<dbReference type="GO" id="GO:0004386">
    <property type="term" value="F:helicase activity"/>
    <property type="evidence" value="ECO:0007669"/>
    <property type="project" value="UniProtKB-KW"/>
</dbReference>
<evidence type="ECO:0000313" key="1">
    <source>
        <dbReference type="EMBL" id="AVR76041.1"/>
    </source>
</evidence>
<keyword evidence="1" id="KW-0067">ATP-binding</keyword>
<protein>
    <submittedName>
        <fullName evidence="1">Helicase</fullName>
    </submittedName>
</protein>
<gene>
    <name evidence="1" type="ORF">AhSzw1_5</name>
</gene>